<gene>
    <name evidence="2" type="ORF">FYJ91_01545</name>
</gene>
<dbReference type="AlphaFoldDB" id="A0A5D9CC71"/>
<feature type="transmembrane region" description="Helical" evidence="1">
    <location>
        <begin position="36"/>
        <end position="56"/>
    </location>
</feature>
<keyword evidence="1" id="KW-0812">Transmembrane</keyword>
<keyword evidence="3" id="KW-1185">Reference proteome</keyword>
<dbReference type="Proteomes" id="UP000322077">
    <property type="component" value="Unassembled WGS sequence"/>
</dbReference>
<keyword evidence="1" id="KW-1133">Transmembrane helix</keyword>
<evidence type="ECO:0000256" key="1">
    <source>
        <dbReference type="SAM" id="Phobius"/>
    </source>
</evidence>
<feature type="transmembrane region" description="Helical" evidence="1">
    <location>
        <begin position="63"/>
        <end position="86"/>
    </location>
</feature>
<evidence type="ECO:0000313" key="3">
    <source>
        <dbReference type="Proteomes" id="UP000322077"/>
    </source>
</evidence>
<accession>A0A5D9CC71</accession>
<comment type="caution">
    <text evidence="2">The sequence shown here is derived from an EMBL/GenBank/DDBJ whole genome shotgun (WGS) entry which is preliminary data.</text>
</comment>
<organism evidence="2 3">
    <name type="scientific">Sphingomonas montanisoli</name>
    <dbReference type="NCBI Taxonomy" id="2606412"/>
    <lineage>
        <taxon>Bacteria</taxon>
        <taxon>Pseudomonadati</taxon>
        <taxon>Pseudomonadota</taxon>
        <taxon>Alphaproteobacteria</taxon>
        <taxon>Sphingomonadales</taxon>
        <taxon>Sphingomonadaceae</taxon>
        <taxon>Sphingomonas</taxon>
    </lineage>
</organism>
<protein>
    <submittedName>
        <fullName evidence="2">Uncharacterized protein</fullName>
    </submittedName>
</protein>
<name>A0A5D9CC71_9SPHN</name>
<proteinExistence type="predicted"/>
<sequence length="92" mass="9351">MKAIWCLLIVYAILCILALALIPISASGWLGGDGDGLAAIYAILLAMPWSMMLGTFGVGSPWIAVPLLVIGMAANGAIVLGVAKLLGAAKRG</sequence>
<dbReference type="EMBL" id="VTOU01000001">
    <property type="protein sequence ID" value="TZG28853.1"/>
    <property type="molecule type" value="Genomic_DNA"/>
</dbReference>
<reference evidence="2 3" key="1">
    <citation type="submission" date="2019-08" db="EMBL/GenBank/DDBJ databases">
        <authorList>
            <person name="Wang G."/>
            <person name="Xu Z."/>
        </authorList>
    </citation>
    <scope>NUCLEOTIDE SEQUENCE [LARGE SCALE GENOMIC DNA]</scope>
    <source>
        <strain evidence="2 3">ZX</strain>
    </source>
</reference>
<evidence type="ECO:0000313" key="2">
    <source>
        <dbReference type="EMBL" id="TZG28853.1"/>
    </source>
</evidence>
<keyword evidence="1" id="KW-0472">Membrane</keyword>
<dbReference type="RefSeq" id="WP_149520519.1">
    <property type="nucleotide sequence ID" value="NZ_VTOU01000001.1"/>
</dbReference>